<keyword evidence="4" id="KW-1185">Reference proteome</keyword>
<name>A0A2R5GQN3_9STRA</name>
<feature type="compositionally biased region" description="Basic and acidic residues" evidence="2">
    <location>
        <begin position="370"/>
        <end position="383"/>
    </location>
</feature>
<feature type="region of interest" description="Disordered" evidence="2">
    <location>
        <begin position="462"/>
        <end position="485"/>
    </location>
</feature>
<dbReference type="AlphaFoldDB" id="A0A2R5GQN3"/>
<comment type="caution">
    <text evidence="3">The sequence shown here is derived from an EMBL/GenBank/DDBJ whole genome shotgun (WGS) entry which is preliminary data.</text>
</comment>
<feature type="compositionally biased region" description="Acidic residues" evidence="2">
    <location>
        <begin position="387"/>
        <end position="418"/>
    </location>
</feature>
<feature type="region of interest" description="Disordered" evidence="2">
    <location>
        <begin position="365"/>
        <end position="446"/>
    </location>
</feature>
<dbReference type="EMBL" id="BEYU01000114">
    <property type="protein sequence ID" value="GBG32068.1"/>
    <property type="molecule type" value="Genomic_DNA"/>
</dbReference>
<feature type="coiled-coil region" evidence="1">
    <location>
        <begin position="142"/>
        <end position="296"/>
    </location>
</feature>
<dbReference type="Proteomes" id="UP000241890">
    <property type="component" value="Unassembled WGS sequence"/>
</dbReference>
<feature type="compositionally biased region" description="Low complexity" evidence="2">
    <location>
        <begin position="16"/>
        <end position="33"/>
    </location>
</feature>
<feature type="region of interest" description="Disordered" evidence="2">
    <location>
        <begin position="13"/>
        <end position="109"/>
    </location>
</feature>
<feature type="compositionally biased region" description="Low complexity" evidence="2">
    <location>
        <begin position="512"/>
        <end position="527"/>
    </location>
</feature>
<proteinExistence type="predicted"/>
<reference evidence="3 4" key="1">
    <citation type="submission" date="2017-12" db="EMBL/GenBank/DDBJ databases">
        <title>Sequencing, de novo assembly and annotation of complete genome of a new Thraustochytrid species, strain FCC1311.</title>
        <authorList>
            <person name="Sedici K."/>
            <person name="Godart F."/>
            <person name="Aiese Cigliano R."/>
            <person name="Sanseverino W."/>
            <person name="Barakat M."/>
            <person name="Ortet P."/>
            <person name="Marechal E."/>
            <person name="Cagnac O."/>
            <person name="Amato A."/>
        </authorList>
    </citation>
    <scope>NUCLEOTIDE SEQUENCE [LARGE SCALE GENOMIC DNA]</scope>
</reference>
<dbReference type="InParanoid" id="A0A2R5GQN3"/>
<feature type="compositionally biased region" description="Low complexity" evidence="2">
    <location>
        <begin position="98"/>
        <end position="109"/>
    </location>
</feature>
<evidence type="ECO:0000256" key="2">
    <source>
        <dbReference type="SAM" id="MobiDB-lite"/>
    </source>
</evidence>
<sequence length="550" mass="60730">MELSDADLYVSRAGWDDQSSASQDAGDAARSSGTALRRDLHATFLTNKGDDGSVDISVDSEDHGGDQMSELDMSSLPSFPGSHRPRPLHVPSTTSSTASFSVRSPSRRSSVASSYGATMSAWDRVHQADNVPPRSAAVISAMGALQDKIRSLEKSLEQERERNLALRTEAETARQSFEAKAKTMHAENDELASKVRMLEQAKRQACHHAEEYRSKLAEITASMEAAQAENNALAQQSAETEGKLAEASAEHTRATEEATRAAGDLRAQIDLKEARVKSLQEELVAVDSQKIEAQAAIRNLLLLNEDLMNKLARRGARKSRGWSLDKELLHANADHPVPFLLGKNAGPSFSVYGRVQEELADPWAYGIPSPRERAGRRAQRDARGFFQEEEVGQDSEDDRYDDEENEDENDNSDEEDEVKGETDRKQDEGGRGGIKNRPNESKAVELDTLQRQYQILVTEISSSVPGPGSVAESNSSELFKQTGLRKSRDLTEVVEKIEIKTQQLAALEGLRRSAAVSPRPRSPVRSPEAFDRKVQALRTLQHFREEPPYL</sequence>
<evidence type="ECO:0000256" key="1">
    <source>
        <dbReference type="SAM" id="Coils"/>
    </source>
</evidence>
<feature type="region of interest" description="Disordered" evidence="2">
    <location>
        <begin position="511"/>
        <end position="531"/>
    </location>
</feature>
<evidence type="ECO:0000313" key="3">
    <source>
        <dbReference type="EMBL" id="GBG32068.1"/>
    </source>
</evidence>
<feature type="compositionally biased region" description="Basic and acidic residues" evidence="2">
    <location>
        <begin position="419"/>
        <end position="430"/>
    </location>
</feature>
<accession>A0A2R5GQN3</accession>
<organism evidence="3 4">
    <name type="scientific">Hondaea fermentalgiana</name>
    <dbReference type="NCBI Taxonomy" id="2315210"/>
    <lineage>
        <taxon>Eukaryota</taxon>
        <taxon>Sar</taxon>
        <taxon>Stramenopiles</taxon>
        <taxon>Bigyra</taxon>
        <taxon>Labyrinthulomycetes</taxon>
        <taxon>Thraustochytrida</taxon>
        <taxon>Thraustochytriidae</taxon>
        <taxon>Hondaea</taxon>
    </lineage>
</organism>
<keyword evidence="1" id="KW-0175">Coiled coil</keyword>
<gene>
    <name evidence="3" type="ORF">FCC1311_082932</name>
</gene>
<evidence type="ECO:0000313" key="4">
    <source>
        <dbReference type="Proteomes" id="UP000241890"/>
    </source>
</evidence>
<protein>
    <submittedName>
        <fullName evidence="3">Uncharacterized protein</fullName>
    </submittedName>
</protein>